<keyword evidence="2" id="KW-1185">Reference proteome</keyword>
<evidence type="ECO:0000313" key="1">
    <source>
        <dbReference type="EMBL" id="MPR28707.1"/>
    </source>
</evidence>
<dbReference type="AlphaFoldDB" id="A0A5N7MNW1"/>
<accession>A0A5N7MNW1</accession>
<name>A0A5N7MNW1_9HYPH</name>
<dbReference type="GO" id="GO:0016740">
    <property type="term" value="F:transferase activity"/>
    <property type="evidence" value="ECO:0007669"/>
    <property type="project" value="UniProtKB-KW"/>
</dbReference>
<evidence type="ECO:0000313" key="2">
    <source>
        <dbReference type="Proteomes" id="UP000403266"/>
    </source>
</evidence>
<organism evidence="1 2">
    <name type="scientific">Microvirga tunisiensis</name>
    <dbReference type="NCBI Taxonomy" id="2108360"/>
    <lineage>
        <taxon>Bacteria</taxon>
        <taxon>Pseudomonadati</taxon>
        <taxon>Pseudomonadota</taxon>
        <taxon>Alphaproteobacteria</taxon>
        <taxon>Hyphomicrobiales</taxon>
        <taxon>Methylobacteriaceae</taxon>
        <taxon>Microvirga</taxon>
    </lineage>
</organism>
<gene>
    <name evidence="1" type="ORF">FS320_27090</name>
</gene>
<dbReference type="RefSeq" id="WP_152715193.1">
    <property type="nucleotide sequence ID" value="NZ_VOSJ01000169.1"/>
</dbReference>
<comment type="caution">
    <text evidence="1">The sequence shown here is derived from an EMBL/GenBank/DDBJ whole genome shotgun (WGS) entry which is preliminary data.</text>
</comment>
<reference evidence="1 2" key="1">
    <citation type="journal article" date="2019" name="Syst. Appl. Microbiol.">
        <title>Microvirga tunisiensis sp. nov., a root nodule symbiotic bacterium isolated from Lupinus micranthus and L. luteus grown in Northern Tunisia.</title>
        <authorList>
            <person name="Msaddak A."/>
            <person name="Rejili M."/>
            <person name="Duran D."/>
            <person name="Mars M."/>
            <person name="Palacios J.M."/>
            <person name="Ruiz-Argueso T."/>
            <person name="Rey L."/>
            <person name="Imperial J."/>
        </authorList>
    </citation>
    <scope>NUCLEOTIDE SEQUENCE [LARGE SCALE GENOMIC DNA]</scope>
    <source>
        <strain evidence="1 2">Lmie10</strain>
    </source>
</reference>
<dbReference type="Pfam" id="PF13692">
    <property type="entry name" value="Glyco_trans_1_4"/>
    <property type="match status" value="1"/>
</dbReference>
<proteinExistence type="predicted"/>
<dbReference type="EMBL" id="VOSK01000166">
    <property type="protein sequence ID" value="MPR28707.1"/>
    <property type="molecule type" value="Genomic_DNA"/>
</dbReference>
<sequence length="433" mass="47571">MRILYVISFPPFPIEVTGGAIRSRLLLDALSQCGDVRVLYLNYRGPDHYLRISSSSSREENYLSVSSISMPGTSGSKYRSYLEKASRAVGMFFGSGLATAGLRVSDEAERTIDELCGRNEVDLIVGRLCRPSAAAGLLAEWPVPLIIDADDWEPSRTAARLQSAPRYNLLLQAYLQRELRGNIYLGSKVLEKANHIWLASEKDTAALNRIDVTTLPNVPISDTGGEIQALGPSAQGSKIIFSVGDWGKHQNSDGMNWYLRQVWPLIRQRIPQAELRIAGVAPASLRRDWGAIQNVHLLGFVDDLRSEYEKAGVVAAPVTWGGGTKIKVLEALAYGRVPAGAKHAFEGLADPRRLENIAVIEQHALTLAEATVQILINAPMRHSQEIAAIQYYLDNYSVAAFNKYVEETVRSVMTGRAEFLSGDPLHEVVGVQS</sequence>
<dbReference type="Proteomes" id="UP000403266">
    <property type="component" value="Unassembled WGS sequence"/>
</dbReference>
<dbReference type="SUPFAM" id="SSF53756">
    <property type="entry name" value="UDP-Glycosyltransferase/glycogen phosphorylase"/>
    <property type="match status" value="1"/>
</dbReference>
<protein>
    <submittedName>
        <fullName evidence="1">Glycosyltransferase</fullName>
    </submittedName>
</protein>
<dbReference type="OrthoDB" id="9783791at2"/>
<dbReference type="Gene3D" id="3.40.50.2000">
    <property type="entry name" value="Glycogen Phosphorylase B"/>
    <property type="match status" value="2"/>
</dbReference>
<keyword evidence="1" id="KW-0808">Transferase</keyword>